<dbReference type="EMBL" id="CZCU02000134">
    <property type="protein sequence ID" value="VXD17320.1"/>
    <property type="molecule type" value="Genomic_DNA"/>
</dbReference>
<organism evidence="1 2">
    <name type="scientific">Planktothrix serta PCC 8927</name>
    <dbReference type="NCBI Taxonomy" id="671068"/>
    <lineage>
        <taxon>Bacteria</taxon>
        <taxon>Bacillati</taxon>
        <taxon>Cyanobacteriota</taxon>
        <taxon>Cyanophyceae</taxon>
        <taxon>Oscillatoriophycideae</taxon>
        <taxon>Oscillatoriales</taxon>
        <taxon>Microcoleaceae</taxon>
        <taxon>Planktothrix</taxon>
    </lineage>
</organism>
<dbReference type="RefSeq" id="WP_083621074.1">
    <property type="nucleotide sequence ID" value="NZ_LR734868.1"/>
</dbReference>
<evidence type="ECO:0000313" key="1">
    <source>
        <dbReference type="EMBL" id="VXD17320.1"/>
    </source>
</evidence>
<dbReference type="Proteomes" id="UP000184550">
    <property type="component" value="Unassembled WGS sequence"/>
</dbReference>
<sequence length="332" mass="37585">MSKKSKISYKLGLPAAIARKVEKTGQTRGAEKDTIYQNRVNRNNTVIIPLSSWTLGIAFPDKGFENGYIVIADPENYFSDTPPSASSSLPNNLTIGENLLVYYETRQQWNSYNPNQYKDWQSATSRKSPLGGKYVARVPDTTSQDDSFIRQGYIDSNSGGQGAGIRVYEYASSEEIKATRYQLSFLAWRTEGIMDIARDEGIENPDECKQKIDKECEDLGVADLKLLEEHRIIDSQQRAICPLCLKPILAQELASRVEQAEGRNVPDLTVTTANLFHIRELRAGEYNHCSYNLGWGHHHCNAAARDWGIERTLSWMEEILRNNGRKIELMQN</sequence>
<keyword evidence="2" id="KW-1185">Reference proteome</keyword>
<protein>
    <submittedName>
        <fullName evidence="1">PflMI</fullName>
    </submittedName>
</protein>
<dbReference type="Pfam" id="PF09552">
    <property type="entry name" value="RE_BstXI"/>
    <property type="match status" value="1"/>
</dbReference>
<dbReference type="InterPro" id="IPR018578">
    <property type="entry name" value="Restrct_endonuc_II_BstXI"/>
</dbReference>
<dbReference type="AlphaFoldDB" id="A0A7Z9DZA6"/>
<comment type="caution">
    <text evidence="1">The sequence shown here is derived from an EMBL/GenBank/DDBJ whole genome shotgun (WGS) entry which is preliminary data.</text>
</comment>
<gene>
    <name evidence="1" type="primary">pflMIR</name>
    <name evidence="1" type="ORF">PL8927_590049</name>
</gene>
<dbReference type="OrthoDB" id="5179875at2"/>
<reference evidence="1" key="1">
    <citation type="submission" date="2019-10" db="EMBL/GenBank/DDBJ databases">
        <authorList>
            <consortium name="Genoscope - CEA"/>
            <person name="William W."/>
        </authorList>
    </citation>
    <scope>NUCLEOTIDE SEQUENCE [LARGE SCALE GENOMIC DNA]</scope>
    <source>
        <strain evidence="1">BBR_PRJEB10992</strain>
    </source>
</reference>
<proteinExistence type="predicted"/>
<name>A0A7Z9DZA6_9CYAN</name>
<evidence type="ECO:0000313" key="2">
    <source>
        <dbReference type="Proteomes" id="UP000184550"/>
    </source>
</evidence>
<accession>A0A7Z9DZA6</accession>